<protein>
    <submittedName>
        <fullName evidence="1">Uncharacterized protein</fullName>
    </submittedName>
</protein>
<reference evidence="1 2" key="1">
    <citation type="submission" date="2016-07" db="EMBL/GenBank/DDBJ databases">
        <title>Pervasive Adenine N6-methylation of Active Genes in Fungi.</title>
        <authorList>
            <consortium name="DOE Joint Genome Institute"/>
            <person name="Mondo S.J."/>
            <person name="Dannebaum R.O."/>
            <person name="Kuo R.C."/>
            <person name="Labutti K."/>
            <person name="Haridas S."/>
            <person name="Kuo A."/>
            <person name="Salamov A."/>
            <person name="Ahrendt S.R."/>
            <person name="Lipzen A."/>
            <person name="Sullivan W."/>
            <person name="Andreopoulos W.B."/>
            <person name="Clum A."/>
            <person name="Lindquist E."/>
            <person name="Daum C."/>
            <person name="Ramamoorthy G.K."/>
            <person name="Gryganskyi A."/>
            <person name="Culley D."/>
            <person name="Magnuson J.K."/>
            <person name="James T.Y."/>
            <person name="O'Malley M.A."/>
            <person name="Stajich J.E."/>
            <person name="Spatafora J.W."/>
            <person name="Visel A."/>
            <person name="Grigoriev I.V."/>
        </authorList>
    </citation>
    <scope>NUCLEOTIDE SEQUENCE [LARGE SCALE GENOMIC DNA]</scope>
    <source>
        <strain evidence="1 2">ATCC 12442</strain>
    </source>
</reference>
<evidence type="ECO:0000313" key="1">
    <source>
        <dbReference type="EMBL" id="ORX63800.1"/>
    </source>
</evidence>
<dbReference type="AlphaFoldDB" id="A0A1Y1VRA9"/>
<keyword evidence="2" id="KW-1185">Reference proteome</keyword>
<gene>
    <name evidence="1" type="ORF">DL89DRAFT_263068</name>
</gene>
<dbReference type="RefSeq" id="XP_040739070.1">
    <property type="nucleotide sequence ID" value="XM_040885885.1"/>
</dbReference>
<evidence type="ECO:0000313" key="2">
    <source>
        <dbReference type="Proteomes" id="UP000193922"/>
    </source>
</evidence>
<accession>A0A1Y1VRA9</accession>
<sequence>MNSVPASSKNGSTCLVHRTTGNPAPVPQLLLSSLWLQLHCQAMLCLHLSPSLFIVNTARVRAGAGVETFHFALNHANFNENTMYTNNISANQANDVFDSNTNFISGYLSSQDHTNIQK</sequence>
<dbReference type="Proteomes" id="UP000193922">
    <property type="component" value="Unassembled WGS sequence"/>
</dbReference>
<dbReference type="EMBL" id="MCFD01000153">
    <property type="protein sequence ID" value="ORX63800.1"/>
    <property type="molecule type" value="Genomic_DNA"/>
</dbReference>
<name>A0A1Y1VRA9_9FUNG</name>
<dbReference type="GeneID" id="63802533"/>
<proteinExistence type="predicted"/>
<organism evidence="1 2">
    <name type="scientific">Linderina pennispora</name>
    <dbReference type="NCBI Taxonomy" id="61395"/>
    <lineage>
        <taxon>Eukaryota</taxon>
        <taxon>Fungi</taxon>
        <taxon>Fungi incertae sedis</taxon>
        <taxon>Zoopagomycota</taxon>
        <taxon>Kickxellomycotina</taxon>
        <taxon>Kickxellomycetes</taxon>
        <taxon>Kickxellales</taxon>
        <taxon>Kickxellaceae</taxon>
        <taxon>Linderina</taxon>
    </lineage>
</organism>
<comment type="caution">
    <text evidence="1">The sequence shown here is derived from an EMBL/GenBank/DDBJ whole genome shotgun (WGS) entry which is preliminary data.</text>
</comment>